<dbReference type="GO" id="GO:0016787">
    <property type="term" value="F:hydrolase activity"/>
    <property type="evidence" value="ECO:0007669"/>
    <property type="project" value="UniProtKB-KW"/>
</dbReference>
<dbReference type="InterPro" id="IPR012338">
    <property type="entry name" value="Beta-lactam/transpept-like"/>
</dbReference>
<dbReference type="PANTHER" id="PTHR43283:SF7">
    <property type="entry name" value="BETA-LACTAMASE-RELATED DOMAIN-CONTAINING PROTEIN"/>
    <property type="match status" value="1"/>
</dbReference>
<name>A0A8J7J9E9_9RHOB</name>
<evidence type="ECO:0000259" key="1">
    <source>
        <dbReference type="Pfam" id="PF00144"/>
    </source>
</evidence>
<keyword evidence="3" id="KW-1185">Reference proteome</keyword>
<organism evidence="2 3">
    <name type="scientific">Sedimentitalea arenosa</name>
    <dbReference type="NCBI Taxonomy" id="2798803"/>
    <lineage>
        <taxon>Bacteria</taxon>
        <taxon>Pseudomonadati</taxon>
        <taxon>Pseudomonadota</taxon>
        <taxon>Alphaproteobacteria</taxon>
        <taxon>Rhodobacterales</taxon>
        <taxon>Paracoccaceae</taxon>
        <taxon>Sedimentitalea</taxon>
    </lineage>
</organism>
<dbReference type="RefSeq" id="WP_199026093.1">
    <property type="nucleotide sequence ID" value="NZ_JAELVR010000012.1"/>
</dbReference>
<gene>
    <name evidence="2" type="ORF">JF290_16980</name>
</gene>
<accession>A0A8J7J9E9</accession>
<dbReference type="PANTHER" id="PTHR43283">
    <property type="entry name" value="BETA-LACTAMASE-RELATED"/>
    <property type="match status" value="1"/>
</dbReference>
<protein>
    <submittedName>
        <fullName evidence="2">Serine hydrolase</fullName>
    </submittedName>
</protein>
<dbReference type="Proteomes" id="UP000619079">
    <property type="component" value="Unassembled WGS sequence"/>
</dbReference>
<dbReference type="InterPro" id="IPR050789">
    <property type="entry name" value="Diverse_Enzym_Activities"/>
</dbReference>
<evidence type="ECO:0000313" key="2">
    <source>
        <dbReference type="EMBL" id="MBJ6373222.1"/>
    </source>
</evidence>
<reference evidence="2" key="1">
    <citation type="submission" date="2020-12" db="EMBL/GenBank/DDBJ databases">
        <title>Sedimentitalea sp. nov., isolated from sand in Incheon.</title>
        <authorList>
            <person name="Kim W."/>
        </authorList>
    </citation>
    <scope>NUCLEOTIDE SEQUENCE</scope>
    <source>
        <strain evidence="2">CAU 1593</strain>
    </source>
</reference>
<sequence length="410" mass="45351">MQDSYRNSEPRAPVMQGTPVPHEWRIPAAGFDTPPFNRWSFQNMRQLARTADVRRGETVWDMPGAHQDVDTIAFEGAAGPTTWAEMLDATYTDAVLIWLDGRVVVEQYFNGMGPRTQHIVFSMSKSLTSTVAGCLIADGVLDPDAPVTEYEPALSACGWNGATVQQVLDMTTGVAFDETYDDPRAEVWKLDIAAGLRPPPTDMAVEDVPDTIRDLILMLRRTEAAHGDRFAYRSIETELLSTVMEAATGQQFVPMMSDRLWAPMGAAEDGFFVVDTAGFAMSDGGFNATLRDMARFGRLMLEDGLRDGRQIIPKTWIEDVRRGDHGLFNREGRDLFPNGLYRNMFWIPDRDRPAHLCLGIHGQHILVDPERALVAVKLSSWPVALAEQPHLGDWLAGVDAVAAAHGHGAT</sequence>
<dbReference type="Pfam" id="PF00144">
    <property type="entry name" value="Beta-lactamase"/>
    <property type="match status" value="1"/>
</dbReference>
<dbReference type="EMBL" id="JAELVR010000012">
    <property type="protein sequence ID" value="MBJ6373222.1"/>
    <property type="molecule type" value="Genomic_DNA"/>
</dbReference>
<dbReference type="Gene3D" id="3.40.710.10">
    <property type="entry name" value="DD-peptidase/beta-lactamase superfamily"/>
    <property type="match status" value="1"/>
</dbReference>
<dbReference type="AlphaFoldDB" id="A0A8J7J9E9"/>
<proteinExistence type="predicted"/>
<evidence type="ECO:0000313" key="3">
    <source>
        <dbReference type="Proteomes" id="UP000619079"/>
    </source>
</evidence>
<feature type="domain" description="Beta-lactamase-related" evidence="1">
    <location>
        <begin position="93"/>
        <end position="383"/>
    </location>
</feature>
<dbReference type="InterPro" id="IPR001466">
    <property type="entry name" value="Beta-lactam-related"/>
</dbReference>
<comment type="caution">
    <text evidence="2">The sequence shown here is derived from an EMBL/GenBank/DDBJ whole genome shotgun (WGS) entry which is preliminary data.</text>
</comment>
<dbReference type="SUPFAM" id="SSF56601">
    <property type="entry name" value="beta-lactamase/transpeptidase-like"/>
    <property type="match status" value="1"/>
</dbReference>
<keyword evidence="2" id="KW-0378">Hydrolase</keyword>